<evidence type="ECO:0000313" key="3">
    <source>
        <dbReference type="EnsemblPlants" id="ONIVA01G36650.1"/>
    </source>
</evidence>
<dbReference type="PANTHER" id="PTHR35480:SF1">
    <property type="entry name" value="MATERNAL EFFECT EMBRYO ARREST 22"/>
    <property type="match status" value="1"/>
</dbReference>
<evidence type="ECO:0008006" key="5">
    <source>
        <dbReference type="Google" id="ProtNLM"/>
    </source>
</evidence>
<evidence type="ECO:0000256" key="2">
    <source>
        <dbReference type="SAM" id="MobiDB-lite"/>
    </source>
</evidence>
<dbReference type="PANTHER" id="PTHR35480">
    <property type="entry name" value="MATERNAL EFFECT EMBRYO ARREST 22"/>
    <property type="match status" value="1"/>
</dbReference>
<feature type="coiled-coil region" evidence="1">
    <location>
        <begin position="122"/>
        <end position="186"/>
    </location>
</feature>
<keyword evidence="1" id="KW-0175">Coiled coil</keyword>
<dbReference type="eggNOG" id="ENOG502QQBQ">
    <property type="taxonomic scope" value="Eukaryota"/>
</dbReference>
<dbReference type="EnsemblPlants" id="ONIVA01G36650.1">
    <property type="protein sequence ID" value="ONIVA01G36650.1"/>
    <property type="gene ID" value="ONIVA01G36650"/>
</dbReference>
<feature type="compositionally biased region" description="Basic and acidic residues" evidence="2">
    <location>
        <begin position="568"/>
        <end position="580"/>
    </location>
</feature>
<reference evidence="3" key="1">
    <citation type="submission" date="2015-04" db="UniProtKB">
        <authorList>
            <consortium name="EnsemblPlants"/>
        </authorList>
    </citation>
    <scope>IDENTIFICATION</scope>
    <source>
        <strain evidence="3">SL10</strain>
    </source>
</reference>
<feature type="region of interest" description="Disordered" evidence="2">
    <location>
        <begin position="246"/>
        <end position="271"/>
    </location>
</feature>
<feature type="compositionally biased region" description="Basic and acidic residues" evidence="2">
    <location>
        <begin position="535"/>
        <end position="548"/>
    </location>
</feature>
<dbReference type="HOGENOM" id="CLU_005011_1_0_1"/>
<dbReference type="STRING" id="4536.A0A0E0FTP2"/>
<evidence type="ECO:0000313" key="4">
    <source>
        <dbReference type="Proteomes" id="UP000006591"/>
    </source>
</evidence>
<evidence type="ECO:0000256" key="1">
    <source>
        <dbReference type="SAM" id="Coils"/>
    </source>
</evidence>
<dbReference type="Proteomes" id="UP000006591">
    <property type="component" value="Chromosome 1"/>
</dbReference>
<organism evidence="3">
    <name type="scientific">Oryza nivara</name>
    <name type="common">Indian wild rice</name>
    <name type="synonym">Oryza sativa f. spontanea</name>
    <dbReference type="NCBI Taxonomy" id="4536"/>
    <lineage>
        <taxon>Eukaryota</taxon>
        <taxon>Viridiplantae</taxon>
        <taxon>Streptophyta</taxon>
        <taxon>Embryophyta</taxon>
        <taxon>Tracheophyta</taxon>
        <taxon>Spermatophyta</taxon>
        <taxon>Magnoliopsida</taxon>
        <taxon>Liliopsida</taxon>
        <taxon>Poales</taxon>
        <taxon>Poaceae</taxon>
        <taxon>BOP clade</taxon>
        <taxon>Oryzoideae</taxon>
        <taxon>Oryzeae</taxon>
        <taxon>Oryzinae</taxon>
        <taxon>Oryza</taxon>
    </lineage>
</organism>
<sequence length="1475" mass="165321">MAAEPSEPDASQEPAPAAAPAAAIGGPNPCCAKLWRKYQKSEASRAALREGLKLLQGENDKLLKERSELSRELEDCRKPVTIEAYGILVMILHLCLETSVCNEERLRGDSAEAARISESDARDMLEKEIIELKAQNSALQQSQSVCKDGNELIRITELEEEIRRLKQVLVEEKKKSNSEKKNAEEEKGKVLELQRLLNMETHKSEEYKRLSDTERKAANGLRASCEKLRSEASEARERLVAQVKKTEEANKRAEEEKQKAAREKKCANSEKSLAEKNKNLIETERKKLTEEKSRAERLFAKLEEQKKLNEDLRVRIEVERKNAVDQKNHIDHLSQKLEEEKERSENLQRKLEKLCAVKDTTSFGKHGQQRIDVVTEGANIRLLKEKLKLKKQQLKHAKNVSKLDKAKNALVRRELQRLKQDWIQLLSRFNMLDEHLAADGVEGIHVLTELKRHPEIHNFEQNLLPHNSAPYFGLPSGIVPFSSSVPRDYTSYQLPRESCTRPISGTSSELEPPFGSSLRTKSKSPHRSSCPTSISDKKLMDSQGKDRLLVPASTDIRRKQSSMVPELTSKDGNDTRKPSDRALPVVSGDPFQQKALQSSMFGATEVTDKMPKGDKKRKRTKMSLKSTDCLSSKHKRLHLEMKAHDSTSNGILCSDDRSRVQQGSSIMLVVNEDDVQTRRRKCYVIAGKTPFLSVPAKVPFAEAGNAYAVSKFPSLLSFEEMIKGDCLKLLDLDNDADEERYRRAMQRTLSPDLPIILPQATKAPTHEKSHHLSDMMPNAFEYERDCPSSGANATDLEMRPNLLGVEGPAIQKLIQSTGKLGHNRIDCHDNVKQMRANDNDKSNSVVNISCSTKLDNVPTKRSLSCILHEDQAQNVVASPTDVPSNTSNSHPNSTLDLQHSHKEASNENSSNQIHSSSISDSGQQNIVGGCKTKAAELTDLNLNSIIGLRHGDKRSPMCFVGLVSMKKRNIIRMFRYWETLIAEARETSEEAFVDTPLFERISSEPLLLLEEKVALIISLLLWDICRVITADPVLDGNFASSVFALTVKSYMETRWAFLKSNQLDVPVSLIEDFLVKREVVVCNKTGHVISDVDRYSLLDDETGIQVSTEPATIDQFISACALLASICVKVERMDIVLEVSYKVLLMGKSNLSWTLLAIHIIGSMCGDKFLSKSSNFLMTTIRLVVLLLEAKNNSLCLLSSYVQSNRPAVFPTCAHCLFDVVDSFSVDGFISSLLDELHLCSQQWNSCSNTNKIIARCSPHLGSSGLEVNCGEPCYISKQVKLSEDGHNHTAGRDLCYFAEITSLLELFGNYMSCEWTYNNVVVRLLKILESCTCEEYSAALLILLSQLGRFFVDDVGYEQRAVSDLRNHLSVLMRTKVSNSRNMPVQLSAIGALLSLLPLAFDKIVAHSGQLPDLYVLQGRQISEWQSVLTTVLELPLDLAFYGLAKKFLVVFWVFLAEEANVLDLMCEDSNAEP</sequence>
<proteinExistence type="predicted"/>
<accession>A0A0E0FTP2</accession>
<feature type="compositionally biased region" description="Low complexity" evidence="2">
    <location>
        <begin position="906"/>
        <end position="923"/>
    </location>
</feature>
<feature type="region of interest" description="Disordered" evidence="2">
    <location>
        <begin position="607"/>
        <end position="626"/>
    </location>
</feature>
<feature type="compositionally biased region" description="Low complexity" evidence="2">
    <location>
        <begin position="1"/>
        <end position="23"/>
    </location>
</feature>
<feature type="region of interest" description="Disordered" evidence="2">
    <location>
        <begin position="877"/>
        <end position="923"/>
    </location>
</feature>
<name>A0A0E0FTP2_ORYNI</name>
<protein>
    <recommendedName>
        <fullName evidence="5">Maternal effect embryo arrest 22</fullName>
    </recommendedName>
</protein>
<dbReference type="OMA" id="RYWETLI"/>
<reference evidence="3" key="2">
    <citation type="submission" date="2018-04" db="EMBL/GenBank/DDBJ databases">
        <title>OnivRS2 (Oryza nivara Reference Sequence Version 2).</title>
        <authorList>
            <person name="Zhang J."/>
            <person name="Kudrna D."/>
            <person name="Lee S."/>
            <person name="Talag J."/>
            <person name="Rajasekar S."/>
            <person name="Welchert J."/>
            <person name="Hsing Y.-I."/>
            <person name="Wing R.A."/>
        </authorList>
    </citation>
    <scope>NUCLEOTIDE SEQUENCE [LARGE SCALE GENOMIC DNA]</scope>
</reference>
<feature type="region of interest" description="Disordered" evidence="2">
    <location>
        <begin position="1"/>
        <end position="26"/>
    </location>
</feature>
<feature type="coiled-coil region" evidence="1">
    <location>
        <begin position="45"/>
        <end position="72"/>
    </location>
</feature>
<feature type="region of interest" description="Disordered" evidence="2">
    <location>
        <begin position="494"/>
        <end position="586"/>
    </location>
</feature>
<dbReference type="Gramene" id="ONIVA01G36650.1">
    <property type="protein sequence ID" value="ONIVA01G36650.1"/>
    <property type="gene ID" value="ONIVA01G36650"/>
</dbReference>
<keyword evidence="4" id="KW-1185">Reference proteome</keyword>
<feature type="compositionally biased region" description="Low complexity" evidence="2">
    <location>
        <begin position="883"/>
        <end position="894"/>
    </location>
</feature>